<dbReference type="Pfam" id="PF09860">
    <property type="entry name" value="DUF2087"/>
    <property type="match status" value="1"/>
</dbReference>
<comment type="caution">
    <text evidence="2">The sequence shown here is derived from an EMBL/GenBank/DDBJ whole genome shotgun (WGS) entry which is preliminary data.</text>
</comment>
<keyword evidence="3" id="KW-1185">Reference proteome</keyword>
<evidence type="ECO:0000313" key="2">
    <source>
        <dbReference type="EMBL" id="GAA0034994.1"/>
    </source>
</evidence>
<dbReference type="Proteomes" id="UP001498238">
    <property type="component" value="Unassembled WGS sequence"/>
</dbReference>
<protein>
    <recommendedName>
        <fullName evidence="1">DUF2087 domain-containing protein</fullName>
    </recommendedName>
</protein>
<accession>A0ABP3C5P6</accession>
<feature type="domain" description="DUF2087" evidence="1">
    <location>
        <begin position="83"/>
        <end position="149"/>
    </location>
</feature>
<reference evidence="2 3" key="1">
    <citation type="submission" date="2024-01" db="EMBL/GenBank/DDBJ databases">
        <title>Characterization of antibiotic resistant novel bacterial strains and their environmental applications.</title>
        <authorList>
            <person name="Manzoor S."/>
            <person name="Abbas S."/>
            <person name="Arshad M."/>
            <person name="Ahmed I."/>
        </authorList>
    </citation>
    <scope>NUCLEOTIDE SEQUENCE [LARGE SCALE GENOMIC DNA]</scope>
    <source>
        <strain evidence="2 3">NCCP-602</strain>
    </source>
</reference>
<dbReference type="InterPro" id="IPR018656">
    <property type="entry name" value="DUF2087"/>
</dbReference>
<sequence>MTKNSDFKTLIRARMATTGENYTSARAALLAENAERTESVDRAQNSVPAVDAVQSGSTDPTADTALERFKAKVRRTFVNDGTLTAIPTKRRALVVLLLDIRETLDPHRIYTEKELNDHLGGFHPDFARLRRELIDYGYLERNAHTGEYWMAATLPKREGNLYQEAGVFETALR</sequence>
<gene>
    <name evidence="2" type="ORF">NCCP602_09550</name>
</gene>
<dbReference type="EMBL" id="BAAAAF010000002">
    <property type="protein sequence ID" value="GAA0034994.1"/>
    <property type="molecule type" value="Genomic_DNA"/>
</dbReference>
<name>A0ABP3C5P6_9MICO</name>
<dbReference type="RefSeq" id="WP_339391958.1">
    <property type="nucleotide sequence ID" value="NZ_BAAAAF010000002.1"/>
</dbReference>
<proteinExistence type="predicted"/>
<evidence type="ECO:0000259" key="1">
    <source>
        <dbReference type="Pfam" id="PF09860"/>
    </source>
</evidence>
<organism evidence="2 3">
    <name type="scientific">Brevibacterium metallidurans</name>
    <dbReference type="NCBI Taxonomy" id="1482676"/>
    <lineage>
        <taxon>Bacteria</taxon>
        <taxon>Bacillati</taxon>
        <taxon>Actinomycetota</taxon>
        <taxon>Actinomycetes</taxon>
        <taxon>Micrococcales</taxon>
        <taxon>Brevibacteriaceae</taxon>
        <taxon>Brevibacterium</taxon>
    </lineage>
</organism>
<evidence type="ECO:0000313" key="3">
    <source>
        <dbReference type="Proteomes" id="UP001498238"/>
    </source>
</evidence>